<keyword evidence="4" id="KW-0833">Ubl conjugation pathway</keyword>
<dbReference type="AlphaFoldDB" id="A0A0C9XB17"/>
<dbReference type="PANTHER" id="PTHR12931:SF15">
    <property type="entry name" value="UBIQUITIN THIOESTERASE OTUBAIN-LIKE"/>
    <property type="match status" value="1"/>
</dbReference>
<dbReference type="GO" id="GO:0071108">
    <property type="term" value="P:protein K48-linked deubiquitination"/>
    <property type="evidence" value="ECO:0007669"/>
    <property type="project" value="TreeGrafter"/>
</dbReference>
<dbReference type="InterPro" id="IPR019400">
    <property type="entry name" value="Peptidase_C65_otubain"/>
</dbReference>
<evidence type="ECO:0000313" key="9">
    <source>
        <dbReference type="Proteomes" id="UP000054477"/>
    </source>
</evidence>
<proteinExistence type="predicted"/>
<dbReference type="InterPro" id="IPR038765">
    <property type="entry name" value="Papain-like_cys_pep_sf"/>
</dbReference>
<evidence type="ECO:0000256" key="1">
    <source>
        <dbReference type="ARBA" id="ARBA00000707"/>
    </source>
</evidence>
<dbReference type="GO" id="GO:0006508">
    <property type="term" value="P:proteolysis"/>
    <property type="evidence" value="ECO:0007669"/>
    <property type="project" value="UniProtKB-KW"/>
</dbReference>
<reference evidence="8 9" key="1">
    <citation type="submission" date="2014-04" db="EMBL/GenBank/DDBJ databases">
        <authorList>
            <consortium name="DOE Joint Genome Institute"/>
            <person name="Kuo A."/>
            <person name="Kohler A."/>
            <person name="Nagy L.G."/>
            <person name="Floudas D."/>
            <person name="Copeland A."/>
            <person name="Barry K.W."/>
            <person name="Cichocki N."/>
            <person name="Veneault-Fourrey C."/>
            <person name="LaButti K."/>
            <person name="Lindquist E.A."/>
            <person name="Lipzen A."/>
            <person name="Lundell T."/>
            <person name="Morin E."/>
            <person name="Murat C."/>
            <person name="Sun H."/>
            <person name="Tunlid A."/>
            <person name="Henrissat B."/>
            <person name="Grigoriev I.V."/>
            <person name="Hibbett D.S."/>
            <person name="Martin F."/>
            <person name="Nordberg H.P."/>
            <person name="Cantor M.N."/>
            <person name="Hua S.X."/>
        </authorList>
    </citation>
    <scope>NUCLEOTIDE SEQUENCE [LARGE SCALE GENOMIC DNA]</scope>
    <source>
        <strain evidence="8 9">LaAM-08-1</strain>
    </source>
</reference>
<dbReference type="GO" id="GO:0004843">
    <property type="term" value="F:cysteine-type deubiquitinase activity"/>
    <property type="evidence" value="ECO:0007669"/>
    <property type="project" value="UniProtKB-EC"/>
</dbReference>
<dbReference type="EC" id="3.4.19.12" evidence="2"/>
<dbReference type="InterPro" id="IPR042467">
    <property type="entry name" value="Peptidase_C65_otubain_sub2"/>
</dbReference>
<dbReference type="HOGENOM" id="CLU_014832_3_3_1"/>
<keyword evidence="5" id="KW-0378">Hydrolase</keyword>
<protein>
    <recommendedName>
        <fullName evidence="2">ubiquitinyl hydrolase 1</fullName>
        <ecNumber evidence="2">3.4.19.12</ecNumber>
    </recommendedName>
</protein>
<keyword evidence="9" id="KW-1185">Reference proteome</keyword>
<dbReference type="GO" id="GO:0043130">
    <property type="term" value="F:ubiquitin binding"/>
    <property type="evidence" value="ECO:0007669"/>
    <property type="project" value="TreeGrafter"/>
</dbReference>
<name>A0A0C9XB17_9AGAR</name>
<organism evidence="8 9">
    <name type="scientific">Laccaria amethystina LaAM-08-1</name>
    <dbReference type="NCBI Taxonomy" id="1095629"/>
    <lineage>
        <taxon>Eukaryota</taxon>
        <taxon>Fungi</taxon>
        <taxon>Dikarya</taxon>
        <taxon>Basidiomycota</taxon>
        <taxon>Agaricomycotina</taxon>
        <taxon>Agaricomycetes</taxon>
        <taxon>Agaricomycetidae</taxon>
        <taxon>Agaricales</taxon>
        <taxon>Agaricineae</taxon>
        <taxon>Hydnangiaceae</taxon>
        <taxon>Laccaria</taxon>
    </lineage>
</organism>
<dbReference type="SUPFAM" id="SSF54001">
    <property type="entry name" value="Cysteine proteinases"/>
    <property type="match status" value="1"/>
</dbReference>
<dbReference type="Pfam" id="PF10275">
    <property type="entry name" value="Peptidase_C65"/>
    <property type="match status" value="1"/>
</dbReference>
<evidence type="ECO:0000256" key="3">
    <source>
        <dbReference type="ARBA" id="ARBA00022670"/>
    </source>
</evidence>
<keyword evidence="3" id="KW-0645">Protease</keyword>
<dbReference type="Proteomes" id="UP000054477">
    <property type="component" value="Unassembled WGS sequence"/>
</dbReference>
<evidence type="ECO:0000256" key="5">
    <source>
        <dbReference type="ARBA" id="ARBA00022801"/>
    </source>
</evidence>
<dbReference type="PANTHER" id="PTHR12931">
    <property type="entry name" value="UBIQUITIN THIOLESTERASE PROTEIN OTUB"/>
    <property type="match status" value="1"/>
</dbReference>
<reference evidence="9" key="2">
    <citation type="submission" date="2015-01" db="EMBL/GenBank/DDBJ databases">
        <title>Evolutionary Origins and Diversification of the Mycorrhizal Mutualists.</title>
        <authorList>
            <consortium name="DOE Joint Genome Institute"/>
            <consortium name="Mycorrhizal Genomics Consortium"/>
            <person name="Kohler A."/>
            <person name="Kuo A."/>
            <person name="Nagy L.G."/>
            <person name="Floudas D."/>
            <person name="Copeland A."/>
            <person name="Barry K.W."/>
            <person name="Cichocki N."/>
            <person name="Veneault-Fourrey C."/>
            <person name="LaButti K."/>
            <person name="Lindquist E.A."/>
            <person name="Lipzen A."/>
            <person name="Lundell T."/>
            <person name="Morin E."/>
            <person name="Murat C."/>
            <person name="Riley R."/>
            <person name="Ohm R."/>
            <person name="Sun H."/>
            <person name="Tunlid A."/>
            <person name="Henrissat B."/>
            <person name="Grigoriev I.V."/>
            <person name="Hibbett D.S."/>
            <person name="Martin F."/>
        </authorList>
    </citation>
    <scope>NUCLEOTIDE SEQUENCE [LARGE SCALE GENOMIC DNA]</scope>
    <source>
        <strain evidence="9">LaAM-08-1</strain>
    </source>
</reference>
<dbReference type="InterPro" id="IPR003323">
    <property type="entry name" value="OTU_dom"/>
</dbReference>
<evidence type="ECO:0000313" key="8">
    <source>
        <dbReference type="EMBL" id="KIK09460.1"/>
    </source>
</evidence>
<evidence type="ECO:0000256" key="6">
    <source>
        <dbReference type="ARBA" id="ARBA00022807"/>
    </source>
</evidence>
<dbReference type="Gene3D" id="1.20.1300.20">
    <property type="entry name" value="Peptidase C65 Otubain, subdomain 2"/>
    <property type="match status" value="1"/>
</dbReference>
<evidence type="ECO:0000256" key="4">
    <source>
        <dbReference type="ARBA" id="ARBA00022786"/>
    </source>
</evidence>
<dbReference type="Gene3D" id="3.30.200.60">
    <property type="entry name" value="Peptidase C65 Otubain, subdomain 1"/>
    <property type="match status" value="1"/>
</dbReference>
<dbReference type="PROSITE" id="PS50802">
    <property type="entry name" value="OTU"/>
    <property type="match status" value="1"/>
</dbReference>
<gene>
    <name evidence="8" type="ORF">K443DRAFT_82321</name>
</gene>
<dbReference type="CDD" id="cd22749">
    <property type="entry name" value="Otubain_C65"/>
    <property type="match status" value="1"/>
</dbReference>
<dbReference type="GO" id="GO:0005634">
    <property type="term" value="C:nucleus"/>
    <property type="evidence" value="ECO:0007669"/>
    <property type="project" value="TreeGrafter"/>
</dbReference>
<sequence>MTLTRYVSLSLFDKVNTNEVLSASSQQLLNDSVPPRPLIDEIVPMSNLREEYENGSATFVNQIDWLTARGYDSVRRTRGDGDCFYRSLAFAYVERILQSPDPDFAVASSLSSLAATRDSLDKAGIDKIVYEDIYDEFVGLIGTIVQPNSAGKKLDSAGLLLAFQSPEMSNAVVVYMRFLTSAEIRVHRENYEAFLIHPETHERMGVRAFCANIVEPLGKEAGKVHSYHVEIQALCAALQLNVDVAYLNGGSEEGVVDFIPFRYASESESLPLVLLYRPGHYDLLIKERSGEQALRH</sequence>
<feature type="domain" description="OTU" evidence="7">
    <location>
        <begin position="72"/>
        <end position="287"/>
    </location>
</feature>
<evidence type="ECO:0000259" key="7">
    <source>
        <dbReference type="PROSITE" id="PS50802"/>
    </source>
</evidence>
<dbReference type="EMBL" id="KN838538">
    <property type="protein sequence ID" value="KIK09460.1"/>
    <property type="molecule type" value="Genomic_DNA"/>
</dbReference>
<dbReference type="InterPro" id="IPR042468">
    <property type="entry name" value="Peptidase_C65_otubain_sub1"/>
</dbReference>
<dbReference type="STRING" id="1095629.A0A0C9XB17"/>
<evidence type="ECO:0000256" key="2">
    <source>
        <dbReference type="ARBA" id="ARBA00012759"/>
    </source>
</evidence>
<dbReference type="OrthoDB" id="18915at2759"/>
<keyword evidence="6" id="KW-0788">Thiol protease</keyword>
<comment type="catalytic activity">
    <reaction evidence="1">
        <text>Thiol-dependent hydrolysis of ester, thioester, amide, peptide and isopeptide bonds formed by the C-terminal Gly of ubiquitin (a 76-residue protein attached to proteins as an intracellular targeting signal).</text>
        <dbReference type="EC" id="3.4.19.12"/>
    </reaction>
</comment>
<accession>A0A0C9XB17</accession>